<comment type="caution">
    <text evidence="2">The sequence shown here is derived from an EMBL/GenBank/DDBJ whole genome shotgun (WGS) entry which is preliminary data.</text>
</comment>
<feature type="region of interest" description="Disordered" evidence="1">
    <location>
        <begin position="56"/>
        <end position="81"/>
    </location>
</feature>
<evidence type="ECO:0000313" key="3">
    <source>
        <dbReference type="Proteomes" id="UP000827986"/>
    </source>
</evidence>
<accession>A0A9D3XE38</accession>
<feature type="compositionally biased region" description="Polar residues" evidence="1">
    <location>
        <begin position="56"/>
        <end position="66"/>
    </location>
</feature>
<keyword evidence="3" id="KW-1185">Reference proteome</keyword>
<evidence type="ECO:0000313" key="2">
    <source>
        <dbReference type="EMBL" id="KAH1177505.1"/>
    </source>
</evidence>
<evidence type="ECO:0000256" key="1">
    <source>
        <dbReference type="SAM" id="MobiDB-lite"/>
    </source>
</evidence>
<protein>
    <submittedName>
        <fullName evidence="2">Uncharacterized protein</fullName>
    </submittedName>
</protein>
<organism evidence="2 3">
    <name type="scientific">Mauremys mutica</name>
    <name type="common">yellowpond turtle</name>
    <dbReference type="NCBI Taxonomy" id="74926"/>
    <lineage>
        <taxon>Eukaryota</taxon>
        <taxon>Metazoa</taxon>
        <taxon>Chordata</taxon>
        <taxon>Craniata</taxon>
        <taxon>Vertebrata</taxon>
        <taxon>Euteleostomi</taxon>
        <taxon>Archelosauria</taxon>
        <taxon>Testudinata</taxon>
        <taxon>Testudines</taxon>
        <taxon>Cryptodira</taxon>
        <taxon>Durocryptodira</taxon>
        <taxon>Testudinoidea</taxon>
        <taxon>Geoemydidae</taxon>
        <taxon>Geoemydinae</taxon>
        <taxon>Mauremys</taxon>
    </lineage>
</organism>
<proteinExistence type="predicted"/>
<dbReference type="Proteomes" id="UP000827986">
    <property type="component" value="Unassembled WGS sequence"/>
</dbReference>
<name>A0A9D3XE38_9SAUR</name>
<gene>
    <name evidence="2" type="ORF">KIL84_011207</name>
</gene>
<reference evidence="2" key="1">
    <citation type="submission" date="2021-09" db="EMBL/GenBank/DDBJ databases">
        <title>The genome of Mauremys mutica provides insights into the evolution of semi-aquatic lifestyle.</title>
        <authorList>
            <person name="Gong S."/>
            <person name="Gao Y."/>
        </authorList>
    </citation>
    <scope>NUCLEOTIDE SEQUENCE</scope>
    <source>
        <strain evidence="2">MM-2020</strain>
        <tissue evidence="2">Muscle</tissue>
    </source>
</reference>
<sequence>MKAGGGGGSNPVSATEISHPWMYLNKPSIIFPVLGPSHLCCPLLGPWASLRPLLTGSSPRTVQATPRSRGHPKNRDHRQLMRSAGRCRGCSAEPCSAETGPLRGRSCRWPGLPLSLAGLPGPRAGGRMACAPPPPVPQSGLL</sequence>
<dbReference type="AlphaFoldDB" id="A0A9D3XE38"/>
<dbReference type="EMBL" id="JAHDVG010000474">
    <property type="protein sequence ID" value="KAH1177505.1"/>
    <property type="molecule type" value="Genomic_DNA"/>
</dbReference>